<gene>
    <name evidence="10" type="ORF">GCM10009804_39430</name>
</gene>
<evidence type="ECO:0000256" key="3">
    <source>
        <dbReference type="ARBA" id="ARBA00022741"/>
    </source>
</evidence>
<dbReference type="Gene3D" id="1.10.3290.10">
    <property type="entry name" value="Fido-like domain"/>
    <property type="match status" value="1"/>
</dbReference>
<dbReference type="PANTHER" id="PTHR39560">
    <property type="entry name" value="PROTEIN ADENYLYLTRANSFERASE FIC-RELATED"/>
    <property type="match status" value="1"/>
</dbReference>
<comment type="caution">
    <text evidence="10">The sequence shown here is derived from an EMBL/GenBank/DDBJ whole genome shotgun (WGS) entry which is preliminary data.</text>
</comment>
<dbReference type="Proteomes" id="UP001501705">
    <property type="component" value="Unassembled WGS sequence"/>
</dbReference>
<evidence type="ECO:0000256" key="7">
    <source>
        <dbReference type="ARBA" id="ARBA00048696"/>
    </source>
</evidence>
<comment type="catalytic activity">
    <reaction evidence="7">
        <text>L-tyrosyl-[protein] + ATP = O-(5'-adenylyl)-L-tyrosyl-[protein] + diphosphate</text>
        <dbReference type="Rhea" id="RHEA:54288"/>
        <dbReference type="Rhea" id="RHEA-COMP:10136"/>
        <dbReference type="Rhea" id="RHEA-COMP:13846"/>
        <dbReference type="ChEBI" id="CHEBI:30616"/>
        <dbReference type="ChEBI" id="CHEBI:33019"/>
        <dbReference type="ChEBI" id="CHEBI:46858"/>
        <dbReference type="ChEBI" id="CHEBI:83624"/>
        <dbReference type="EC" id="2.7.7.108"/>
    </reaction>
</comment>
<evidence type="ECO:0000313" key="10">
    <source>
        <dbReference type="EMBL" id="GAA1579057.1"/>
    </source>
</evidence>
<keyword evidence="3" id="KW-0547">Nucleotide-binding</keyword>
<dbReference type="InterPro" id="IPR036597">
    <property type="entry name" value="Fido-like_dom_sf"/>
</dbReference>
<reference evidence="11" key="1">
    <citation type="journal article" date="2019" name="Int. J. Syst. Evol. Microbiol.">
        <title>The Global Catalogue of Microorganisms (GCM) 10K type strain sequencing project: providing services to taxonomists for standard genome sequencing and annotation.</title>
        <authorList>
            <consortium name="The Broad Institute Genomics Platform"/>
            <consortium name="The Broad Institute Genome Sequencing Center for Infectious Disease"/>
            <person name="Wu L."/>
            <person name="Ma J."/>
        </authorList>
    </citation>
    <scope>NUCLEOTIDE SEQUENCE [LARGE SCALE GENOMIC DNA]</scope>
    <source>
        <strain evidence="11">JCM 15572</strain>
    </source>
</reference>
<dbReference type="SUPFAM" id="SSF140931">
    <property type="entry name" value="Fic-like"/>
    <property type="match status" value="1"/>
</dbReference>
<evidence type="ECO:0000313" key="11">
    <source>
        <dbReference type="Proteomes" id="UP001501705"/>
    </source>
</evidence>
<evidence type="ECO:0000259" key="9">
    <source>
        <dbReference type="PROSITE" id="PS51459"/>
    </source>
</evidence>
<evidence type="ECO:0000256" key="6">
    <source>
        <dbReference type="ARBA" id="ARBA00047939"/>
    </source>
</evidence>
<keyword evidence="2" id="KW-0548">Nucleotidyltransferase</keyword>
<dbReference type="PANTHER" id="PTHR39560:SF1">
    <property type="entry name" value="PROTEIN ADENYLYLTRANSFERASE FIC-RELATED"/>
    <property type="match status" value="1"/>
</dbReference>
<protein>
    <recommendedName>
        <fullName evidence="5">protein adenylyltransferase</fullName>
        <ecNumber evidence="5">2.7.7.108</ecNumber>
    </recommendedName>
</protein>
<evidence type="ECO:0000256" key="1">
    <source>
        <dbReference type="ARBA" id="ARBA00022679"/>
    </source>
</evidence>
<keyword evidence="11" id="KW-1185">Reference proteome</keyword>
<feature type="domain" description="Fido" evidence="9">
    <location>
        <begin position="32"/>
        <end position="196"/>
    </location>
</feature>
<evidence type="ECO:0000256" key="4">
    <source>
        <dbReference type="ARBA" id="ARBA00022840"/>
    </source>
</evidence>
<dbReference type="RefSeq" id="WP_344235033.1">
    <property type="nucleotide sequence ID" value="NZ_BAAAPH010000012.1"/>
</dbReference>
<name>A0ABP4PH39_9ACTN</name>
<dbReference type="EC" id="2.7.7.108" evidence="5"/>
<proteinExistence type="predicted"/>
<dbReference type="EMBL" id="BAAAPH010000012">
    <property type="protein sequence ID" value="GAA1579057.1"/>
    <property type="molecule type" value="Genomic_DNA"/>
</dbReference>
<keyword evidence="1" id="KW-0808">Transferase</keyword>
<dbReference type="PROSITE" id="PS51459">
    <property type="entry name" value="FIDO"/>
    <property type="match status" value="1"/>
</dbReference>
<keyword evidence="4" id="KW-0067">ATP-binding</keyword>
<evidence type="ECO:0000256" key="5">
    <source>
        <dbReference type="ARBA" id="ARBA00034531"/>
    </source>
</evidence>
<accession>A0ABP4PH39</accession>
<comment type="catalytic activity">
    <reaction evidence="6">
        <text>L-threonyl-[protein] + ATP = 3-O-(5'-adenylyl)-L-threonyl-[protein] + diphosphate</text>
        <dbReference type="Rhea" id="RHEA:54292"/>
        <dbReference type="Rhea" id="RHEA-COMP:11060"/>
        <dbReference type="Rhea" id="RHEA-COMP:13847"/>
        <dbReference type="ChEBI" id="CHEBI:30013"/>
        <dbReference type="ChEBI" id="CHEBI:30616"/>
        <dbReference type="ChEBI" id="CHEBI:33019"/>
        <dbReference type="ChEBI" id="CHEBI:138113"/>
        <dbReference type="EC" id="2.7.7.108"/>
    </reaction>
</comment>
<organism evidence="10 11">
    <name type="scientific">Kribbella hippodromi</name>
    <dbReference type="NCBI Taxonomy" id="434347"/>
    <lineage>
        <taxon>Bacteria</taxon>
        <taxon>Bacillati</taxon>
        <taxon>Actinomycetota</taxon>
        <taxon>Actinomycetes</taxon>
        <taxon>Propionibacteriales</taxon>
        <taxon>Kribbellaceae</taxon>
        <taxon>Kribbella</taxon>
    </lineage>
</organism>
<sequence length="253" mass="27841">MPSKYTYPDSEVLRNKFGLQDAQEAHVMETRLAYVRAAELVQNPVQGNYDLKHLICSMSTAGCSRTCTTGPGSSATCRRTRRPPQLVHCLPEHLEEQSRFVFRQLQRDDLLRGMRDEQFNDRLAYHWGELTALHPSLNGNTRSQRVFVDQLTQQAGRSIDWAAVNQNAQAFKTARLRAHAGDHLPLRDQVAQVVRPGGRTTTGVELAGPSVDPKVAEAALSGLAAPGATTTQSGTTTKENPTKPRTRGGQELG</sequence>
<feature type="region of interest" description="Disordered" evidence="8">
    <location>
        <begin position="219"/>
        <end position="253"/>
    </location>
</feature>
<dbReference type="InterPro" id="IPR003812">
    <property type="entry name" value="Fido"/>
</dbReference>
<evidence type="ECO:0000256" key="2">
    <source>
        <dbReference type="ARBA" id="ARBA00022695"/>
    </source>
</evidence>
<evidence type="ECO:0000256" key="8">
    <source>
        <dbReference type="SAM" id="MobiDB-lite"/>
    </source>
</evidence>